<evidence type="ECO:0000313" key="2">
    <source>
        <dbReference type="Proteomes" id="UP000489600"/>
    </source>
</evidence>
<dbReference type="Proteomes" id="UP000489600">
    <property type="component" value="Unassembled WGS sequence"/>
</dbReference>
<accession>A0A565B7Y7</accession>
<comment type="caution">
    <text evidence="1">The sequence shown here is derived from an EMBL/GenBank/DDBJ whole genome shotgun (WGS) entry which is preliminary data.</text>
</comment>
<dbReference type="AlphaFoldDB" id="A0A565B7Y7"/>
<proteinExistence type="predicted"/>
<reference evidence="1" key="1">
    <citation type="submission" date="2019-07" db="EMBL/GenBank/DDBJ databases">
        <authorList>
            <person name="Dittberner H."/>
        </authorList>
    </citation>
    <scope>NUCLEOTIDE SEQUENCE [LARGE SCALE GENOMIC DNA]</scope>
</reference>
<dbReference type="OrthoDB" id="1987833at2759"/>
<organism evidence="1 2">
    <name type="scientific">Arabis nemorensis</name>
    <dbReference type="NCBI Taxonomy" id="586526"/>
    <lineage>
        <taxon>Eukaryota</taxon>
        <taxon>Viridiplantae</taxon>
        <taxon>Streptophyta</taxon>
        <taxon>Embryophyta</taxon>
        <taxon>Tracheophyta</taxon>
        <taxon>Spermatophyta</taxon>
        <taxon>Magnoliopsida</taxon>
        <taxon>eudicotyledons</taxon>
        <taxon>Gunneridae</taxon>
        <taxon>Pentapetalae</taxon>
        <taxon>rosids</taxon>
        <taxon>malvids</taxon>
        <taxon>Brassicales</taxon>
        <taxon>Brassicaceae</taxon>
        <taxon>Arabideae</taxon>
        <taxon>Arabis</taxon>
    </lineage>
</organism>
<gene>
    <name evidence="1" type="ORF">ANE_LOCUS8242</name>
</gene>
<evidence type="ECO:0000313" key="1">
    <source>
        <dbReference type="EMBL" id="VVA97797.1"/>
    </source>
</evidence>
<protein>
    <submittedName>
        <fullName evidence="1">Uncharacterized protein</fullName>
    </submittedName>
</protein>
<sequence>MSGIQEIQSLVLAGVAVCTVTDVSVNLNGFLAAAIAVWSTALQQLLCTLSTTEIYSLGSFNLLAHTVPVQAASLLLVGPFLDYWLTNQRVDAYNFSFVSLMLCSLGIDKKQQICLKTCGYDQINHLSEDVLRLRKISGWRLMWRKIMMMKQKKKTQIFDHRVRYDPFTYSQNFAPSRITMIL</sequence>
<dbReference type="EMBL" id="CABITT030000003">
    <property type="protein sequence ID" value="VVA97797.1"/>
    <property type="molecule type" value="Genomic_DNA"/>
</dbReference>
<keyword evidence="2" id="KW-1185">Reference proteome</keyword>
<name>A0A565B7Y7_9BRAS</name>